<dbReference type="OrthoDB" id="4502630at2759"/>
<evidence type="ECO:0000313" key="3">
    <source>
        <dbReference type="Proteomes" id="UP000234585"/>
    </source>
</evidence>
<feature type="compositionally biased region" description="Basic residues" evidence="1">
    <location>
        <begin position="417"/>
        <end position="429"/>
    </location>
</feature>
<evidence type="ECO:0000313" key="2">
    <source>
        <dbReference type="EMBL" id="PLB41871.1"/>
    </source>
</evidence>
<feature type="compositionally biased region" description="Basic residues" evidence="1">
    <location>
        <begin position="393"/>
        <end position="404"/>
    </location>
</feature>
<feature type="compositionally biased region" description="Basic and acidic residues" evidence="1">
    <location>
        <begin position="405"/>
        <end position="416"/>
    </location>
</feature>
<dbReference type="AlphaFoldDB" id="A0A2I2FMM5"/>
<evidence type="ECO:0000256" key="1">
    <source>
        <dbReference type="SAM" id="MobiDB-lite"/>
    </source>
</evidence>
<protein>
    <submittedName>
        <fullName evidence="2">Uncharacterized protein</fullName>
    </submittedName>
</protein>
<dbReference type="GeneID" id="36522981"/>
<dbReference type="RefSeq" id="XP_024675883.1">
    <property type="nucleotide sequence ID" value="XM_024815821.1"/>
</dbReference>
<accession>A0A2I2FMM5</accession>
<feature type="region of interest" description="Disordered" evidence="1">
    <location>
        <begin position="382"/>
        <end position="429"/>
    </location>
</feature>
<feature type="region of interest" description="Disordered" evidence="1">
    <location>
        <begin position="1"/>
        <end position="82"/>
    </location>
</feature>
<feature type="compositionally biased region" description="Basic residues" evidence="1">
    <location>
        <begin position="1"/>
        <end position="16"/>
    </location>
</feature>
<name>A0A2I2FMM5_ASPCN</name>
<feature type="compositionally biased region" description="Basic and acidic residues" evidence="1">
    <location>
        <begin position="52"/>
        <end position="68"/>
    </location>
</feature>
<dbReference type="EMBL" id="KZ559119">
    <property type="protein sequence ID" value="PLB41871.1"/>
    <property type="molecule type" value="Genomic_DNA"/>
</dbReference>
<sequence>MATAKSKVKAKAKAMKTKNTQTSLLEASRKRPASSTPPAEAHSPSQVRAKKTKGDPDEGNRDSKEEAPFAKPVNSTTEDREKHIKELEKRIEDQAATIGTLRSDRTFMHGAYEHWPPIYIGEWPNRLIGLMSTCKNWKYEFGFYSTRGKYEHLSKEQKKQVIANMEGYVIQDDFDKIVPRLPPNIRCNILAIFAGIIVVKEILSLFFTNPFWYLEWPDSQSSNDGEGSGVETPFGAQLNHLYQTFLNKAKIKQVVAARLADKSFQCLLKDTEDEIRIRDRETLLNSVYKKGAELAVAMATSQPDLEWRTLEDFPPLFYRNSKEVGAAHIHGLMERELRLDGHRVLAVTEPAFWQVGGWNRDGKDKVILKGSVLVDDPIGLPEDAFSTDEDVRAKRKQRQAKRAAKKAEEGDKEKPPPKGKAKKATKKKS</sequence>
<reference evidence="2 3" key="1">
    <citation type="submission" date="2017-12" db="EMBL/GenBank/DDBJ databases">
        <authorList>
            <consortium name="DOE Joint Genome Institute"/>
            <person name="Haridas S."/>
            <person name="Kjaerbolling I."/>
            <person name="Vesth T.C."/>
            <person name="Frisvad J.C."/>
            <person name="Nybo J.L."/>
            <person name="Theobald S."/>
            <person name="Kuo A."/>
            <person name="Bowyer P."/>
            <person name="Matsuda Y."/>
            <person name="Mondo S."/>
            <person name="Lyhne E.K."/>
            <person name="Kogle M.E."/>
            <person name="Clum A."/>
            <person name="Lipzen A."/>
            <person name="Salamov A."/>
            <person name="Ngan C.Y."/>
            <person name="Daum C."/>
            <person name="Chiniquy J."/>
            <person name="Barry K."/>
            <person name="LaButti K."/>
            <person name="Simmons B.A."/>
            <person name="Magnuson J.K."/>
            <person name="Mortensen U.H."/>
            <person name="Larsen T.O."/>
            <person name="Grigoriev I.V."/>
            <person name="Baker S.E."/>
            <person name="Andersen M.R."/>
            <person name="Nordberg H.P."/>
            <person name="Cantor M.N."/>
            <person name="Hua S.X."/>
        </authorList>
    </citation>
    <scope>NUCLEOTIDE SEQUENCE [LARGE SCALE GENOMIC DNA]</scope>
    <source>
        <strain evidence="2 3">CBS 102.13</strain>
    </source>
</reference>
<dbReference type="Proteomes" id="UP000234585">
    <property type="component" value="Unassembled WGS sequence"/>
</dbReference>
<organism evidence="2 3">
    <name type="scientific">Aspergillus candidus</name>
    <dbReference type="NCBI Taxonomy" id="41067"/>
    <lineage>
        <taxon>Eukaryota</taxon>
        <taxon>Fungi</taxon>
        <taxon>Dikarya</taxon>
        <taxon>Ascomycota</taxon>
        <taxon>Pezizomycotina</taxon>
        <taxon>Eurotiomycetes</taxon>
        <taxon>Eurotiomycetidae</taxon>
        <taxon>Eurotiales</taxon>
        <taxon>Aspergillaceae</taxon>
        <taxon>Aspergillus</taxon>
        <taxon>Aspergillus subgen. Circumdati</taxon>
    </lineage>
</organism>
<keyword evidence="3" id="KW-1185">Reference proteome</keyword>
<proteinExistence type="predicted"/>
<gene>
    <name evidence="2" type="ORF">BDW47DRAFT_122316</name>
</gene>